<dbReference type="EMBL" id="QDKG01000003">
    <property type="protein sequence ID" value="PVH25475.1"/>
    <property type="molecule type" value="Genomic_DNA"/>
</dbReference>
<dbReference type="EC" id="3.1.1.61" evidence="2"/>
<dbReference type="InterPro" id="IPR000673">
    <property type="entry name" value="Sig_transdc_resp-reg_Me-estase"/>
</dbReference>
<keyword evidence="4" id="KW-0145">Chemotaxis</keyword>
<gene>
    <name evidence="6" type="ORF">DC487_10495</name>
</gene>
<dbReference type="PANTHER" id="PTHR42872:SF3">
    <property type="entry name" value="PROTEIN-GLUTAMATE METHYLESTERASE_PROTEIN-GLUTAMINE GLUTAMINASE 1"/>
    <property type="match status" value="1"/>
</dbReference>
<feature type="active site" evidence="4">
    <location>
        <position position="17"/>
    </location>
</feature>
<evidence type="ECO:0000256" key="4">
    <source>
        <dbReference type="PROSITE-ProRule" id="PRU00050"/>
    </source>
</evidence>
<dbReference type="GO" id="GO:0000156">
    <property type="term" value="F:phosphorelay response regulator activity"/>
    <property type="evidence" value="ECO:0007669"/>
    <property type="project" value="InterPro"/>
</dbReference>
<comment type="catalytic activity">
    <reaction evidence="3">
        <text>[protein]-L-glutamate 5-O-methyl ester + H2O = L-glutamyl-[protein] + methanol + H(+)</text>
        <dbReference type="Rhea" id="RHEA:23236"/>
        <dbReference type="Rhea" id="RHEA-COMP:10208"/>
        <dbReference type="Rhea" id="RHEA-COMP:10311"/>
        <dbReference type="ChEBI" id="CHEBI:15377"/>
        <dbReference type="ChEBI" id="CHEBI:15378"/>
        <dbReference type="ChEBI" id="CHEBI:17790"/>
        <dbReference type="ChEBI" id="CHEBI:29973"/>
        <dbReference type="ChEBI" id="CHEBI:82795"/>
        <dbReference type="EC" id="3.1.1.61"/>
    </reaction>
</comment>
<feature type="active site" evidence="4">
    <location>
        <position position="44"/>
    </location>
</feature>
<evidence type="ECO:0000256" key="1">
    <source>
        <dbReference type="ARBA" id="ARBA00022801"/>
    </source>
</evidence>
<name>A0A2T8HJ90_9SPHI</name>
<evidence type="ECO:0000313" key="7">
    <source>
        <dbReference type="Proteomes" id="UP000245627"/>
    </source>
</evidence>
<evidence type="ECO:0000256" key="3">
    <source>
        <dbReference type="ARBA" id="ARBA00048267"/>
    </source>
</evidence>
<dbReference type="GO" id="GO:0005737">
    <property type="term" value="C:cytoplasm"/>
    <property type="evidence" value="ECO:0007669"/>
    <property type="project" value="InterPro"/>
</dbReference>
<evidence type="ECO:0000313" key="6">
    <source>
        <dbReference type="EMBL" id="PVH25475.1"/>
    </source>
</evidence>
<dbReference type="InterPro" id="IPR035909">
    <property type="entry name" value="CheB_C"/>
</dbReference>
<comment type="caution">
    <text evidence="6">The sequence shown here is derived from an EMBL/GenBank/DDBJ whole genome shotgun (WGS) entry which is preliminary data.</text>
</comment>
<keyword evidence="1 4" id="KW-0378">Hydrolase</keyword>
<evidence type="ECO:0000259" key="5">
    <source>
        <dbReference type="PROSITE" id="PS50122"/>
    </source>
</evidence>
<dbReference type="Gene3D" id="3.40.50.180">
    <property type="entry name" value="Methylesterase CheB, C-terminal domain"/>
    <property type="match status" value="1"/>
</dbReference>
<dbReference type="CDD" id="cd16433">
    <property type="entry name" value="CheB"/>
    <property type="match status" value="1"/>
</dbReference>
<dbReference type="GO" id="GO:0008984">
    <property type="term" value="F:protein-glutamate methylesterase activity"/>
    <property type="evidence" value="ECO:0007669"/>
    <property type="project" value="UniProtKB-EC"/>
</dbReference>
<feature type="active site" evidence="4">
    <location>
        <position position="137"/>
    </location>
</feature>
<protein>
    <recommendedName>
        <fullName evidence="2">protein-glutamate methylesterase</fullName>
        <ecNumber evidence="2">3.1.1.61</ecNumber>
    </recommendedName>
</protein>
<dbReference type="OrthoDB" id="1524092at2"/>
<dbReference type="SUPFAM" id="SSF52738">
    <property type="entry name" value="Methylesterase CheB, C-terminal domain"/>
    <property type="match status" value="1"/>
</dbReference>
<sequence length="198" mass="21882">MIKYDYRNIGILMIGGSAGSLKVLFDLLPDLDEDLGFPIIIVVHRKAAADSQLESVFEKHTKLKVLEIEDKMSLEPNTIYLAPADYHVLLETPTELALDYSEKLHYSRPSIDVTFQSGAEMFGERVVAMLLSGANHDGAQGLKYIQSVGGLVIIQDPETAEVDFMPREAIAKVTADCIIKPTEMAKFINKLAKTANNK</sequence>
<feature type="domain" description="CheB-type methylesterase" evidence="5">
    <location>
        <begin position="5"/>
        <end position="195"/>
    </location>
</feature>
<dbReference type="AlphaFoldDB" id="A0A2T8HJ90"/>
<dbReference type="GO" id="GO:0006935">
    <property type="term" value="P:chemotaxis"/>
    <property type="evidence" value="ECO:0007669"/>
    <property type="project" value="UniProtKB-UniRule"/>
</dbReference>
<evidence type="ECO:0000256" key="2">
    <source>
        <dbReference type="ARBA" id="ARBA00039140"/>
    </source>
</evidence>
<keyword evidence="7" id="KW-1185">Reference proteome</keyword>
<dbReference type="Proteomes" id="UP000245627">
    <property type="component" value="Unassembled WGS sequence"/>
</dbReference>
<proteinExistence type="predicted"/>
<organism evidence="6 7">
    <name type="scientific">Sphingobacterium corticibacter</name>
    <dbReference type="NCBI Taxonomy" id="2171749"/>
    <lineage>
        <taxon>Bacteria</taxon>
        <taxon>Pseudomonadati</taxon>
        <taxon>Bacteroidota</taxon>
        <taxon>Sphingobacteriia</taxon>
        <taxon>Sphingobacteriales</taxon>
        <taxon>Sphingobacteriaceae</taxon>
        <taxon>Sphingobacterium</taxon>
    </lineage>
</organism>
<dbReference type="PANTHER" id="PTHR42872">
    <property type="entry name" value="PROTEIN-GLUTAMATE METHYLESTERASE/PROTEIN-GLUTAMINE GLUTAMINASE"/>
    <property type="match status" value="1"/>
</dbReference>
<accession>A0A2T8HJ90</accession>
<reference evidence="6 7" key="1">
    <citation type="submission" date="2018-04" db="EMBL/GenBank/DDBJ databases">
        <title>Sphingobacterium cortibacter sp. nov.</title>
        <authorList>
            <person name="Li Y."/>
        </authorList>
    </citation>
    <scope>NUCLEOTIDE SEQUENCE [LARGE SCALE GENOMIC DNA]</scope>
    <source>
        <strain evidence="6 7">2c-3</strain>
    </source>
</reference>
<dbReference type="Pfam" id="PF01339">
    <property type="entry name" value="CheB_methylest"/>
    <property type="match status" value="1"/>
</dbReference>
<dbReference type="PROSITE" id="PS50122">
    <property type="entry name" value="CHEB"/>
    <property type="match status" value="1"/>
</dbReference>